<dbReference type="Gene3D" id="3.40.50.300">
    <property type="entry name" value="P-loop containing nucleotide triphosphate hydrolases"/>
    <property type="match status" value="2"/>
</dbReference>
<dbReference type="SUPFAM" id="SSF52980">
    <property type="entry name" value="Restriction endonuclease-like"/>
    <property type="match status" value="1"/>
</dbReference>
<feature type="region of interest" description="Disordered" evidence="7">
    <location>
        <begin position="508"/>
        <end position="531"/>
    </location>
</feature>
<dbReference type="GO" id="GO:0004386">
    <property type="term" value="F:helicase activity"/>
    <property type="evidence" value="ECO:0007669"/>
    <property type="project" value="UniProtKB-KW"/>
</dbReference>
<dbReference type="GO" id="GO:0006281">
    <property type="term" value="P:DNA repair"/>
    <property type="evidence" value="ECO:0007669"/>
    <property type="project" value="UniProtKB-KW"/>
</dbReference>
<dbReference type="EMBL" id="CP113361">
    <property type="protein sequence ID" value="WAI01241.1"/>
    <property type="molecule type" value="Genomic_DNA"/>
</dbReference>
<keyword evidence="5" id="KW-0067">ATP-binding</keyword>
<dbReference type="SUPFAM" id="SSF47781">
    <property type="entry name" value="RuvA domain 2-like"/>
    <property type="match status" value="1"/>
</dbReference>
<sequence>MNYLSHPFIKPESIETRDYQLSIAASVLQENSMVVLPTGLGKTAIALIATASRLLNAGGKVLMMAPTKPLVEQHYRFFSTYLQIGETEESEPASDTFTMFTGETPNKKRVEQWETATCIFATPQVIKNDCLAGRYSLNDVTLLIVDECHRAVGNYAYVFIAQEYFRQAKNPLLLAMTASPGSTRQKVQEICENLMVGRVESRTETDSDVAPYIHEREISYLTVPQPKELENAIKILNQLVASRLSILSGLGFTVPSPDKLSMKAMNGISAQMQARIKKQDSSGFVAASIHAEIMKLRHAISLAETQGSEAFKQYLFKLQIEATEPKASKASIRLSQDARIQELAAQAKGWQEELLQKPEYITKIVQKQLSEFPDSRIIIFATFRDTVNLIVKKLTSAGIESHRFVGQATRDTEKGLSQKEQLATLAQFREGTFKVLVATSVGEEGLDVPSTDLVIFYETVPSEIRSIQRKGRTGRHGAGSIIVLVTKGTADETYRWISYSREKSMQKGISSLKKNPSQNAANPEETKHQMSISDFDCEPDKIIIADDRETSSAVVECLHKKNGIGLEIRRLESGDYAIGNQMLVERKTTRDFVDTLVERDLLGQIRQIADSCEHPVLIIEGTDLYAQRNIAPNAIRGALAAISIQLGVSVFMVTNPEETAEMLYVLMNRELGETSGRPSLHHHKSYRSEHEQLEYILSSFPGIGPHQARSLLKHFGSLSAVIKASEEELRAVDGIGQKISGVITNLSTKKY</sequence>
<dbReference type="SMART" id="SM00891">
    <property type="entry name" value="ERCC4"/>
    <property type="match status" value="1"/>
</dbReference>
<dbReference type="Pfam" id="PF02732">
    <property type="entry name" value="ERCC4"/>
    <property type="match status" value="1"/>
</dbReference>
<dbReference type="SUPFAM" id="SSF52540">
    <property type="entry name" value="P-loop containing nucleoside triphosphate hydrolases"/>
    <property type="match status" value="1"/>
</dbReference>
<dbReference type="Gene3D" id="1.10.150.20">
    <property type="entry name" value="5' to 3' exonuclease, C-terminal subdomain"/>
    <property type="match status" value="1"/>
</dbReference>
<dbReference type="GO" id="GO:0016787">
    <property type="term" value="F:hydrolase activity"/>
    <property type="evidence" value="ECO:0007669"/>
    <property type="project" value="UniProtKB-KW"/>
</dbReference>
<keyword evidence="2" id="KW-0227">DNA damage</keyword>
<accession>A0A9X9T8A6</accession>
<evidence type="ECO:0000259" key="9">
    <source>
        <dbReference type="PROSITE" id="PS51194"/>
    </source>
</evidence>
<dbReference type="RefSeq" id="WP_268186464.1">
    <property type="nucleotide sequence ID" value="NZ_CP113361.1"/>
</dbReference>
<dbReference type="InterPro" id="IPR027417">
    <property type="entry name" value="P-loop_NTPase"/>
</dbReference>
<protein>
    <submittedName>
        <fullName evidence="10">DEAD/DEAH box helicase</fullName>
    </submittedName>
</protein>
<feature type="compositionally biased region" description="Polar residues" evidence="7">
    <location>
        <begin position="508"/>
        <end position="521"/>
    </location>
</feature>
<evidence type="ECO:0000259" key="8">
    <source>
        <dbReference type="PROSITE" id="PS51192"/>
    </source>
</evidence>
<evidence type="ECO:0000313" key="10">
    <source>
        <dbReference type="EMBL" id="WAI01241.1"/>
    </source>
</evidence>
<keyword evidence="3" id="KW-0378">Hydrolase</keyword>
<dbReference type="CDD" id="cd12089">
    <property type="entry name" value="Hef_ID"/>
    <property type="match status" value="1"/>
</dbReference>
<dbReference type="CDD" id="cd20075">
    <property type="entry name" value="XPF_nuclease_XPF_arch"/>
    <property type="match status" value="1"/>
</dbReference>
<keyword evidence="6" id="KW-0234">DNA repair</keyword>
<dbReference type="InterPro" id="IPR001650">
    <property type="entry name" value="Helicase_C-like"/>
</dbReference>
<dbReference type="Gene3D" id="1.20.1320.20">
    <property type="entry name" value="hef helicase domain"/>
    <property type="match status" value="1"/>
</dbReference>
<dbReference type="NCBIfam" id="NF010337">
    <property type="entry name" value="PRK13766.1"/>
    <property type="match status" value="1"/>
</dbReference>
<name>A0A9X9T8A6_METOG</name>
<evidence type="ECO:0000256" key="7">
    <source>
        <dbReference type="SAM" id="MobiDB-lite"/>
    </source>
</evidence>
<dbReference type="Pfam" id="PF00271">
    <property type="entry name" value="Helicase_C"/>
    <property type="match status" value="1"/>
</dbReference>
<dbReference type="InterPro" id="IPR041663">
    <property type="entry name" value="DisA/LigA_HHH"/>
</dbReference>
<dbReference type="GO" id="GO:0003677">
    <property type="term" value="F:DNA binding"/>
    <property type="evidence" value="ECO:0007669"/>
    <property type="project" value="InterPro"/>
</dbReference>
<dbReference type="GO" id="GO:0005524">
    <property type="term" value="F:ATP binding"/>
    <property type="evidence" value="ECO:0007669"/>
    <property type="project" value="UniProtKB-KW"/>
</dbReference>
<evidence type="ECO:0000256" key="2">
    <source>
        <dbReference type="ARBA" id="ARBA00022763"/>
    </source>
</evidence>
<dbReference type="PANTHER" id="PTHR14025:SF20">
    <property type="entry name" value="FANCONI ANEMIA GROUP M PROTEIN"/>
    <property type="match status" value="1"/>
</dbReference>
<dbReference type="SMART" id="SM00487">
    <property type="entry name" value="DEXDc"/>
    <property type="match status" value="1"/>
</dbReference>
<evidence type="ECO:0000256" key="3">
    <source>
        <dbReference type="ARBA" id="ARBA00022801"/>
    </source>
</evidence>
<dbReference type="Pfam" id="PF21210">
    <property type="entry name" value="RNA_helicase_helical"/>
    <property type="match status" value="1"/>
</dbReference>
<dbReference type="InterPro" id="IPR006166">
    <property type="entry name" value="ERCC4_domain"/>
</dbReference>
<dbReference type="SMART" id="SM00490">
    <property type="entry name" value="HELICc"/>
    <property type="match status" value="1"/>
</dbReference>
<dbReference type="Proteomes" id="UP001163096">
    <property type="component" value="Chromosome"/>
</dbReference>
<evidence type="ECO:0000256" key="5">
    <source>
        <dbReference type="ARBA" id="ARBA00022840"/>
    </source>
</evidence>
<gene>
    <name evidence="10" type="ORF">OU421_12645</name>
</gene>
<keyword evidence="1" id="KW-0547">Nucleotide-binding</keyword>
<dbReference type="KEGG" id="mou:OU421_12645"/>
<evidence type="ECO:0000313" key="11">
    <source>
        <dbReference type="Proteomes" id="UP001163096"/>
    </source>
</evidence>
<keyword evidence="11" id="KW-1185">Reference proteome</keyword>
<dbReference type="InterPro" id="IPR010994">
    <property type="entry name" value="RuvA_2-like"/>
</dbReference>
<dbReference type="InterPro" id="IPR041755">
    <property type="entry name" value="Hef_ID"/>
</dbReference>
<dbReference type="Gene3D" id="3.40.50.10130">
    <property type="match status" value="1"/>
</dbReference>
<dbReference type="GO" id="GO:0004518">
    <property type="term" value="F:nuclease activity"/>
    <property type="evidence" value="ECO:0007669"/>
    <property type="project" value="InterPro"/>
</dbReference>
<evidence type="ECO:0000256" key="4">
    <source>
        <dbReference type="ARBA" id="ARBA00022806"/>
    </source>
</evidence>
<dbReference type="InterPro" id="IPR011335">
    <property type="entry name" value="Restrct_endonuc-II-like"/>
</dbReference>
<dbReference type="Pfam" id="PF12826">
    <property type="entry name" value="HHH_2"/>
    <property type="match status" value="1"/>
</dbReference>
<dbReference type="PROSITE" id="PS51194">
    <property type="entry name" value="HELICASE_CTER"/>
    <property type="match status" value="1"/>
</dbReference>
<dbReference type="GO" id="GO:0140097">
    <property type="term" value="F:catalytic activity, acting on DNA"/>
    <property type="evidence" value="ECO:0007669"/>
    <property type="project" value="UniProtKB-ARBA"/>
</dbReference>
<dbReference type="PROSITE" id="PS51192">
    <property type="entry name" value="HELICASE_ATP_BIND_1"/>
    <property type="match status" value="1"/>
</dbReference>
<dbReference type="Pfam" id="PF00270">
    <property type="entry name" value="DEAD"/>
    <property type="match status" value="1"/>
</dbReference>
<evidence type="ECO:0000256" key="6">
    <source>
        <dbReference type="ARBA" id="ARBA00023204"/>
    </source>
</evidence>
<proteinExistence type="predicted"/>
<dbReference type="InterPro" id="IPR011545">
    <property type="entry name" value="DEAD/DEAH_box_helicase_dom"/>
</dbReference>
<feature type="domain" description="Helicase ATP-binding" evidence="8">
    <location>
        <begin position="23"/>
        <end position="198"/>
    </location>
</feature>
<dbReference type="PANTHER" id="PTHR14025">
    <property type="entry name" value="FANCONI ANEMIA GROUP M FANCM FAMILY MEMBER"/>
    <property type="match status" value="1"/>
</dbReference>
<dbReference type="InterPro" id="IPR014001">
    <property type="entry name" value="Helicase_ATP-bd"/>
</dbReference>
<feature type="domain" description="Helicase C-terminal" evidence="9">
    <location>
        <begin position="356"/>
        <end position="520"/>
    </location>
</feature>
<dbReference type="AlphaFoldDB" id="A0A9X9T8A6"/>
<keyword evidence="4 10" id="KW-0347">Helicase</keyword>
<evidence type="ECO:0000256" key="1">
    <source>
        <dbReference type="ARBA" id="ARBA00022741"/>
    </source>
</evidence>
<dbReference type="GeneID" id="76835965"/>
<organism evidence="10 11">
    <name type="scientific">Methanogenium organophilum</name>
    <dbReference type="NCBI Taxonomy" id="2199"/>
    <lineage>
        <taxon>Archaea</taxon>
        <taxon>Methanobacteriati</taxon>
        <taxon>Methanobacteriota</taxon>
        <taxon>Stenosarchaea group</taxon>
        <taxon>Methanomicrobia</taxon>
        <taxon>Methanomicrobiales</taxon>
        <taxon>Methanomicrobiaceae</taxon>
        <taxon>Methanogenium</taxon>
    </lineage>
</organism>
<reference evidence="10" key="1">
    <citation type="submission" date="2022-11" db="EMBL/GenBank/DDBJ databases">
        <title>Complete genome sequence of Methanogenium organophilum DSM 3596.</title>
        <authorList>
            <person name="Chen S.-C."/>
            <person name="Lai S.-J."/>
            <person name="You Y.-T."/>
        </authorList>
    </citation>
    <scope>NUCLEOTIDE SEQUENCE</scope>
    <source>
        <strain evidence="10">DSM 3596</strain>
    </source>
</reference>